<dbReference type="InterPro" id="IPR051686">
    <property type="entry name" value="Lipoprotein_DolP"/>
</dbReference>
<dbReference type="OrthoDB" id="8479706at2"/>
<keyword evidence="1" id="KW-0732">Signal</keyword>
<dbReference type="Proteomes" id="UP000192936">
    <property type="component" value="Unassembled WGS sequence"/>
</dbReference>
<dbReference type="PROSITE" id="PS51257">
    <property type="entry name" value="PROKAR_LIPOPROTEIN"/>
    <property type="match status" value="1"/>
</dbReference>
<dbReference type="Gene3D" id="3.30.1340.30">
    <property type="match status" value="1"/>
</dbReference>
<dbReference type="Pfam" id="PF04972">
    <property type="entry name" value="BON"/>
    <property type="match status" value="2"/>
</dbReference>
<dbReference type="AlphaFoldDB" id="A0A1X7EE84"/>
<proteinExistence type="predicted"/>
<protein>
    <submittedName>
        <fullName evidence="3">Osmotically-inducible protein OsmY, contains BON domain</fullName>
    </submittedName>
</protein>
<dbReference type="RefSeq" id="WP_085083950.1">
    <property type="nucleotide sequence ID" value="NZ_FXAK01000002.1"/>
</dbReference>
<dbReference type="PANTHER" id="PTHR34606:SF15">
    <property type="entry name" value="BON DOMAIN-CONTAINING PROTEIN"/>
    <property type="match status" value="1"/>
</dbReference>
<dbReference type="STRING" id="286727.SAMN02982917_1582"/>
<dbReference type="PROSITE" id="PS50914">
    <property type="entry name" value="BON"/>
    <property type="match status" value="2"/>
</dbReference>
<reference evidence="3 4" key="1">
    <citation type="submission" date="2017-04" db="EMBL/GenBank/DDBJ databases">
        <authorList>
            <person name="Afonso C.L."/>
            <person name="Miller P.J."/>
            <person name="Scott M.A."/>
            <person name="Spackman E."/>
            <person name="Goraichik I."/>
            <person name="Dimitrov K.M."/>
            <person name="Suarez D.L."/>
            <person name="Swayne D.E."/>
        </authorList>
    </citation>
    <scope>NUCLEOTIDE SEQUENCE [LARGE SCALE GENOMIC DNA]</scope>
    <source>
        <strain evidence="3 4">A2P</strain>
    </source>
</reference>
<feature type="domain" description="BON" evidence="2">
    <location>
        <begin position="127"/>
        <end position="195"/>
    </location>
</feature>
<dbReference type="PANTHER" id="PTHR34606">
    <property type="entry name" value="BON DOMAIN-CONTAINING PROTEIN"/>
    <property type="match status" value="1"/>
</dbReference>
<evidence type="ECO:0000256" key="1">
    <source>
        <dbReference type="SAM" id="SignalP"/>
    </source>
</evidence>
<name>A0A1X7EE84_9PROT</name>
<dbReference type="InterPro" id="IPR007055">
    <property type="entry name" value="BON_dom"/>
</dbReference>
<evidence type="ECO:0000313" key="3">
    <source>
        <dbReference type="EMBL" id="SMF32381.1"/>
    </source>
</evidence>
<organism evidence="3 4">
    <name type="scientific">Azospirillum oryzae</name>
    <dbReference type="NCBI Taxonomy" id="286727"/>
    <lineage>
        <taxon>Bacteria</taxon>
        <taxon>Pseudomonadati</taxon>
        <taxon>Pseudomonadota</taxon>
        <taxon>Alphaproteobacteria</taxon>
        <taxon>Rhodospirillales</taxon>
        <taxon>Azospirillaceae</taxon>
        <taxon>Azospirillum</taxon>
    </lineage>
</organism>
<feature type="domain" description="BON" evidence="2">
    <location>
        <begin position="50"/>
        <end position="118"/>
    </location>
</feature>
<feature type="chain" id="PRO_5012620545" evidence="1">
    <location>
        <begin position="23"/>
        <end position="201"/>
    </location>
</feature>
<dbReference type="EMBL" id="FXAK01000002">
    <property type="protein sequence ID" value="SMF32381.1"/>
    <property type="molecule type" value="Genomic_DNA"/>
</dbReference>
<evidence type="ECO:0000313" key="4">
    <source>
        <dbReference type="Proteomes" id="UP000192936"/>
    </source>
</evidence>
<sequence>MTGLSRLWTMFALACAAGTSLSGCGPLVLGTAGGAAVVASQERGFSGFVSDTEIRARINSLWLQHSIDLTNRIGLTVDQGRVLLTGRAADAQMRLDAVRLAWQADGVKEVINEIQIDNGSSIVDTARDTWISTQIRSRITFDADIHSQNYSIDTVDGVVYLMGVASSQEELDRVLQHSRSVPNVQRVVSYVRLLSNPNLQG</sequence>
<dbReference type="SMART" id="SM00749">
    <property type="entry name" value="BON"/>
    <property type="match status" value="2"/>
</dbReference>
<feature type="signal peptide" evidence="1">
    <location>
        <begin position="1"/>
        <end position="22"/>
    </location>
</feature>
<gene>
    <name evidence="3" type="ORF">SAMN02982917_1582</name>
</gene>
<accession>A0A1X7EE84</accession>
<dbReference type="InterPro" id="IPR014004">
    <property type="entry name" value="Transpt-assoc_nodulatn_dom_bac"/>
</dbReference>
<evidence type="ECO:0000259" key="2">
    <source>
        <dbReference type="PROSITE" id="PS50914"/>
    </source>
</evidence>